<accession>A0A2S9YVM4</accession>
<evidence type="ECO:0000256" key="3">
    <source>
        <dbReference type="ARBA" id="ARBA00023115"/>
    </source>
</evidence>
<dbReference type="InterPro" id="IPR029063">
    <property type="entry name" value="SAM-dependent_MTases_sf"/>
</dbReference>
<dbReference type="RefSeq" id="WP_106088196.1">
    <property type="nucleotide sequence ID" value="NZ_PVNL01000030.1"/>
</dbReference>
<proteinExistence type="inferred from homology"/>
<dbReference type="SUPFAM" id="SSF53335">
    <property type="entry name" value="S-adenosyl-L-methionine-dependent methyltransferases"/>
    <property type="match status" value="1"/>
</dbReference>
<keyword evidence="2 4" id="KW-0808">Transferase</keyword>
<dbReference type="AlphaFoldDB" id="A0A2S9YVM4"/>
<comment type="similarity">
    <text evidence="1">Belongs to the spermidine/spermine synthase family.</text>
</comment>
<dbReference type="GO" id="GO:0016740">
    <property type="term" value="F:transferase activity"/>
    <property type="evidence" value="ECO:0007669"/>
    <property type="project" value="UniProtKB-UniRule"/>
</dbReference>
<evidence type="ECO:0000256" key="4">
    <source>
        <dbReference type="PROSITE-ProRule" id="PRU00354"/>
    </source>
</evidence>
<protein>
    <submittedName>
        <fullName evidence="7">Spermidine synthase</fullName>
    </submittedName>
</protein>
<dbReference type="InterPro" id="IPR030374">
    <property type="entry name" value="PABS"/>
</dbReference>
<keyword evidence="3 4" id="KW-0620">Polyamine biosynthesis</keyword>
<evidence type="ECO:0000259" key="6">
    <source>
        <dbReference type="PROSITE" id="PS51006"/>
    </source>
</evidence>
<dbReference type="NCBIfam" id="NF037959">
    <property type="entry name" value="MFS_SpdSyn"/>
    <property type="match status" value="1"/>
</dbReference>
<feature type="active site" description="Proton acceptor" evidence="4">
    <location>
        <position position="184"/>
    </location>
</feature>
<sequence>MRRRDFLAACGLVPVSLGCRAVETPATIAPRPATPPSPPQAEERILEEGHSDYNHVIVTEQGSLRRMYFETDGRWLLQSTYELDRPDALHHEVFQTMVSSLLVQPEVRRMCMIGVGGGQLSNYLFRHVPGLELDVVDICPEVVRLACAYFGVPEADPNYRLHVADGRVFIEALESRSVDLLVLDAFRGHSIPKHLRTREFFAACSARLTPAGVQVANMHRRTARYPVDRATLAAVFAHNYRFASEDDVQTSIVSTAAKAALTPEQLQLNAQTLQPRFDFDLSGLARRCVVDEQGWDPEAIPHDDFESSQLDQAAERHNRSCSPTCADDN</sequence>
<evidence type="ECO:0000313" key="7">
    <source>
        <dbReference type="EMBL" id="PRQ09161.1"/>
    </source>
</evidence>
<evidence type="ECO:0000256" key="5">
    <source>
        <dbReference type="SAM" id="MobiDB-lite"/>
    </source>
</evidence>
<gene>
    <name evidence="7" type="ORF">ENSA7_11510</name>
</gene>
<comment type="caution">
    <text evidence="7">The sequence shown here is derived from an EMBL/GenBank/DDBJ whole genome shotgun (WGS) entry which is preliminary data.</text>
</comment>
<dbReference type="Proteomes" id="UP000238823">
    <property type="component" value="Unassembled WGS sequence"/>
</dbReference>
<feature type="domain" description="PABS" evidence="6">
    <location>
        <begin position="26"/>
        <end position="263"/>
    </location>
</feature>
<evidence type="ECO:0000256" key="1">
    <source>
        <dbReference type="ARBA" id="ARBA00007867"/>
    </source>
</evidence>
<feature type="region of interest" description="Disordered" evidence="5">
    <location>
        <begin position="298"/>
        <end position="329"/>
    </location>
</feature>
<organism evidence="7 8">
    <name type="scientific">Enhygromyxa salina</name>
    <dbReference type="NCBI Taxonomy" id="215803"/>
    <lineage>
        <taxon>Bacteria</taxon>
        <taxon>Pseudomonadati</taxon>
        <taxon>Myxococcota</taxon>
        <taxon>Polyangia</taxon>
        <taxon>Nannocystales</taxon>
        <taxon>Nannocystaceae</taxon>
        <taxon>Enhygromyxa</taxon>
    </lineage>
</organism>
<dbReference type="PANTHER" id="PTHR43317:SF1">
    <property type="entry name" value="THERMOSPERMINE SYNTHASE ACAULIS5"/>
    <property type="match status" value="1"/>
</dbReference>
<dbReference type="EMBL" id="PVNL01000030">
    <property type="protein sequence ID" value="PRQ09161.1"/>
    <property type="molecule type" value="Genomic_DNA"/>
</dbReference>
<reference evidence="7 8" key="1">
    <citation type="submission" date="2018-03" db="EMBL/GenBank/DDBJ databases">
        <title>Draft Genome Sequences of the Obligatory Marine Myxobacteria Enhygromyxa salina SWB007.</title>
        <authorList>
            <person name="Poehlein A."/>
            <person name="Moghaddam J.A."/>
            <person name="Harms H."/>
            <person name="Alanjari M."/>
            <person name="Koenig G.M."/>
            <person name="Daniel R."/>
            <person name="Schaeberle T.F."/>
        </authorList>
    </citation>
    <scope>NUCLEOTIDE SEQUENCE [LARGE SCALE GENOMIC DNA]</scope>
    <source>
        <strain evidence="7 8">SWB007</strain>
    </source>
</reference>
<name>A0A2S9YVM4_9BACT</name>
<dbReference type="PANTHER" id="PTHR43317">
    <property type="entry name" value="THERMOSPERMINE SYNTHASE ACAULIS5"/>
    <property type="match status" value="1"/>
</dbReference>
<evidence type="ECO:0000313" key="8">
    <source>
        <dbReference type="Proteomes" id="UP000238823"/>
    </source>
</evidence>
<dbReference type="PROSITE" id="PS51257">
    <property type="entry name" value="PROKAR_LIPOPROTEIN"/>
    <property type="match status" value="1"/>
</dbReference>
<dbReference type="PROSITE" id="PS51006">
    <property type="entry name" value="PABS_2"/>
    <property type="match status" value="1"/>
</dbReference>
<dbReference type="OrthoDB" id="5504944at2"/>
<dbReference type="Gene3D" id="3.40.50.150">
    <property type="entry name" value="Vaccinia Virus protein VP39"/>
    <property type="match status" value="1"/>
</dbReference>
<evidence type="ECO:0000256" key="2">
    <source>
        <dbReference type="ARBA" id="ARBA00022679"/>
    </source>
</evidence>
<dbReference type="GO" id="GO:0006596">
    <property type="term" value="P:polyamine biosynthetic process"/>
    <property type="evidence" value="ECO:0007669"/>
    <property type="project" value="UniProtKB-UniRule"/>
</dbReference>